<organism evidence="1 2">
    <name type="scientific">Artemisia annua</name>
    <name type="common">Sweet wormwood</name>
    <dbReference type="NCBI Taxonomy" id="35608"/>
    <lineage>
        <taxon>Eukaryota</taxon>
        <taxon>Viridiplantae</taxon>
        <taxon>Streptophyta</taxon>
        <taxon>Embryophyta</taxon>
        <taxon>Tracheophyta</taxon>
        <taxon>Spermatophyta</taxon>
        <taxon>Magnoliopsida</taxon>
        <taxon>eudicotyledons</taxon>
        <taxon>Gunneridae</taxon>
        <taxon>Pentapetalae</taxon>
        <taxon>asterids</taxon>
        <taxon>campanulids</taxon>
        <taxon>Asterales</taxon>
        <taxon>Asteraceae</taxon>
        <taxon>Asteroideae</taxon>
        <taxon>Anthemideae</taxon>
        <taxon>Artemisiinae</taxon>
        <taxon>Artemisia</taxon>
    </lineage>
</organism>
<name>A0A2U1L5S5_ARTAN</name>
<keyword evidence="2" id="KW-1185">Reference proteome</keyword>
<reference evidence="1 2" key="1">
    <citation type="journal article" date="2018" name="Mol. Plant">
        <title>The genome of Artemisia annua provides insight into the evolution of Asteraceae family and artemisinin biosynthesis.</title>
        <authorList>
            <person name="Shen Q."/>
            <person name="Zhang L."/>
            <person name="Liao Z."/>
            <person name="Wang S."/>
            <person name="Yan T."/>
            <person name="Shi P."/>
            <person name="Liu M."/>
            <person name="Fu X."/>
            <person name="Pan Q."/>
            <person name="Wang Y."/>
            <person name="Lv Z."/>
            <person name="Lu X."/>
            <person name="Zhang F."/>
            <person name="Jiang W."/>
            <person name="Ma Y."/>
            <person name="Chen M."/>
            <person name="Hao X."/>
            <person name="Li L."/>
            <person name="Tang Y."/>
            <person name="Lv G."/>
            <person name="Zhou Y."/>
            <person name="Sun X."/>
            <person name="Brodelius P.E."/>
            <person name="Rose J.K.C."/>
            <person name="Tang K."/>
        </authorList>
    </citation>
    <scope>NUCLEOTIDE SEQUENCE [LARGE SCALE GENOMIC DNA]</scope>
    <source>
        <strain evidence="2">cv. Huhao1</strain>
        <tissue evidence="1">Leaf</tissue>
    </source>
</reference>
<evidence type="ECO:0000313" key="1">
    <source>
        <dbReference type="EMBL" id="PWA44351.1"/>
    </source>
</evidence>
<protein>
    <submittedName>
        <fullName evidence="1">Uncharacterized protein</fullName>
    </submittedName>
</protein>
<dbReference type="AlphaFoldDB" id="A0A2U1L5S5"/>
<dbReference type="EMBL" id="PKPP01011320">
    <property type="protein sequence ID" value="PWA44351.1"/>
    <property type="molecule type" value="Genomic_DNA"/>
</dbReference>
<comment type="caution">
    <text evidence="1">The sequence shown here is derived from an EMBL/GenBank/DDBJ whole genome shotgun (WGS) entry which is preliminary data.</text>
</comment>
<dbReference type="Proteomes" id="UP000245207">
    <property type="component" value="Unassembled WGS sequence"/>
</dbReference>
<proteinExistence type="predicted"/>
<gene>
    <name evidence="1" type="ORF">CTI12_AA491150</name>
</gene>
<accession>A0A2U1L5S5</accession>
<dbReference type="OrthoDB" id="1738526at2759"/>
<evidence type="ECO:0000313" key="2">
    <source>
        <dbReference type="Proteomes" id="UP000245207"/>
    </source>
</evidence>
<sequence>MFTLAAVVGRVIPRTTPHAIVCRQFPNSQSPMMGRVMDVRCSISESLVNIRVHDVVNIKADKPIRHAKNIDTEAVIRPLSGWFAPSSFPTRVKTSNPSDDGKTYKNAVVCISTPIDATVAFESTKSPHITI</sequence>